<dbReference type="AlphaFoldDB" id="A0A3B0Z9M3"/>
<organism evidence="1">
    <name type="scientific">hydrothermal vent metagenome</name>
    <dbReference type="NCBI Taxonomy" id="652676"/>
    <lineage>
        <taxon>unclassified sequences</taxon>
        <taxon>metagenomes</taxon>
        <taxon>ecological metagenomes</taxon>
    </lineage>
</organism>
<sequence>MDNDTKIFTRRDLHELSKENTVLKKLMEDFKAYKKGFSIECFGRDAPLHRPKPSAELAELMHVHLLSNPKSQIINVAKITDPYRLTSDSFLIYTRGFFNGNYHYIIDYIENDAHKKVENMKYMRWLIEQAEYFRSSK</sequence>
<proteinExistence type="predicted"/>
<accession>A0A3B0Z9M3</accession>
<protein>
    <submittedName>
        <fullName evidence="1">Uncharacterized protein</fullName>
    </submittedName>
</protein>
<dbReference type="Pfam" id="PF13957">
    <property type="entry name" value="YafO_toxin"/>
    <property type="match status" value="1"/>
</dbReference>
<evidence type="ECO:0000313" key="1">
    <source>
        <dbReference type="EMBL" id="VAW84242.1"/>
    </source>
</evidence>
<dbReference type="InterPro" id="IPR020353">
    <property type="entry name" value="Toxin_YafO"/>
</dbReference>
<reference evidence="1" key="1">
    <citation type="submission" date="2018-06" db="EMBL/GenBank/DDBJ databases">
        <authorList>
            <person name="Zhirakovskaya E."/>
        </authorList>
    </citation>
    <scope>NUCLEOTIDE SEQUENCE</scope>
</reference>
<name>A0A3B0Z9M3_9ZZZZ</name>
<dbReference type="EMBL" id="UOFP01000036">
    <property type="protein sequence ID" value="VAW84242.1"/>
    <property type="molecule type" value="Genomic_DNA"/>
</dbReference>
<gene>
    <name evidence="1" type="ORF">MNBD_GAMMA18-2157</name>
</gene>